<dbReference type="PIRSF" id="PIRSF021292">
    <property type="entry name" value="Competence_ComGD"/>
    <property type="match status" value="1"/>
</dbReference>
<keyword evidence="3" id="KW-1133">Transmembrane helix</keyword>
<dbReference type="KEGG" id="ble:BleG1_2484"/>
<dbReference type="Proteomes" id="UP000027142">
    <property type="component" value="Chromosome"/>
</dbReference>
<evidence type="ECO:0000256" key="1">
    <source>
        <dbReference type="ARBA" id="ARBA00004241"/>
    </source>
</evidence>
<comment type="subcellular location">
    <subcellularLocation>
        <location evidence="1">Cell surface</location>
    </subcellularLocation>
</comment>
<dbReference type="NCBIfam" id="NF040982">
    <property type="entry name" value="ComGD"/>
    <property type="match status" value="1"/>
</dbReference>
<reference evidence="4 5" key="1">
    <citation type="journal article" date="2014" name="Gene">
        <title>A comparative genomic analysis of the alkalitolerant soil bacterium Bacillus lehensis G1.</title>
        <authorList>
            <person name="Noor Y.M."/>
            <person name="Samsulrizal N.H."/>
            <person name="Jema'on N.A."/>
            <person name="Low K.O."/>
            <person name="Ramli A.N."/>
            <person name="Alias N.I."/>
            <person name="Damis S.I."/>
            <person name="Fuzi S.F."/>
            <person name="Isa M.N."/>
            <person name="Murad A.M."/>
            <person name="Raih M.F."/>
            <person name="Bakar F.D."/>
            <person name="Najimudin N."/>
            <person name="Mahadi N.M."/>
            <person name="Illias R.M."/>
        </authorList>
    </citation>
    <scope>NUCLEOTIDE SEQUENCE [LARGE SCALE GENOMIC DNA]</scope>
    <source>
        <strain evidence="4 5">G1</strain>
    </source>
</reference>
<keyword evidence="2" id="KW-0178">Competence</keyword>
<dbReference type="GO" id="GO:0009986">
    <property type="term" value="C:cell surface"/>
    <property type="evidence" value="ECO:0007669"/>
    <property type="project" value="UniProtKB-SubCell"/>
</dbReference>
<evidence type="ECO:0000313" key="4">
    <source>
        <dbReference type="EMBL" id="AIC95060.1"/>
    </source>
</evidence>
<gene>
    <name evidence="4" type="ORF">BleG1_2484</name>
</gene>
<name>A0A060LZ60_9BACI</name>
<dbReference type="EMBL" id="CP003923">
    <property type="protein sequence ID" value="AIC95060.1"/>
    <property type="molecule type" value="Genomic_DNA"/>
</dbReference>
<feature type="transmembrane region" description="Helical" evidence="3">
    <location>
        <begin position="12"/>
        <end position="36"/>
    </location>
</feature>
<dbReference type="AlphaFoldDB" id="A0A060LZ60"/>
<evidence type="ECO:0000313" key="5">
    <source>
        <dbReference type="Proteomes" id="UP000027142"/>
    </source>
</evidence>
<dbReference type="GO" id="GO:0030420">
    <property type="term" value="P:establishment of competence for transformation"/>
    <property type="evidence" value="ECO:0007669"/>
    <property type="project" value="UniProtKB-KW"/>
</dbReference>
<dbReference type="SUPFAM" id="SSF54523">
    <property type="entry name" value="Pili subunits"/>
    <property type="match status" value="1"/>
</dbReference>
<evidence type="ECO:0000256" key="3">
    <source>
        <dbReference type="SAM" id="Phobius"/>
    </source>
</evidence>
<evidence type="ECO:0000256" key="2">
    <source>
        <dbReference type="ARBA" id="ARBA00023287"/>
    </source>
</evidence>
<protein>
    <submittedName>
        <fullName evidence="4">Competence operon G, ComGD type</fullName>
    </submittedName>
</protein>
<organism evidence="4 5">
    <name type="scientific">Shouchella lehensis G1</name>
    <dbReference type="NCBI Taxonomy" id="1246626"/>
    <lineage>
        <taxon>Bacteria</taxon>
        <taxon>Bacillati</taxon>
        <taxon>Bacillota</taxon>
        <taxon>Bacilli</taxon>
        <taxon>Bacillales</taxon>
        <taxon>Bacillaceae</taxon>
        <taxon>Shouchella</taxon>
    </lineage>
</organism>
<dbReference type="PATRIC" id="fig|1246626.3.peg.2482"/>
<dbReference type="STRING" id="1246626.BleG1_2484"/>
<proteinExistence type="predicted"/>
<dbReference type="eggNOG" id="COG2165">
    <property type="taxonomic scope" value="Bacteria"/>
</dbReference>
<keyword evidence="5" id="KW-1185">Reference proteome</keyword>
<dbReference type="Pfam" id="PF07963">
    <property type="entry name" value="N_methyl"/>
    <property type="match status" value="1"/>
</dbReference>
<dbReference type="InterPro" id="IPR016785">
    <property type="entry name" value="ComGD"/>
</dbReference>
<dbReference type="NCBIfam" id="TIGR02532">
    <property type="entry name" value="IV_pilin_GFxxxE"/>
    <property type="match status" value="1"/>
</dbReference>
<dbReference type="PROSITE" id="PS00409">
    <property type="entry name" value="PROKAR_NTER_METHYL"/>
    <property type="match status" value="1"/>
</dbReference>
<sequence>MEDKLLLKTNEGFTLIELLFTLLLLSLFLSLPIFYFQSQDKTIQKQTIEQFKHDLVYAQHVAMTEGKVATVRFEDNTLILFVDQKEKRRVVYPTNVEIEPVTIKLEDVSFLGNGHPRKSGSWDVRTEHFHVRFTVQIGKGHIVYRQQ</sequence>
<accession>A0A060LZ60</accession>
<dbReference type="HOGENOM" id="CLU_125331_1_1_9"/>
<keyword evidence="3" id="KW-0812">Transmembrane</keyword>
<keyword evidence="3" id="KW-0472">Membrane</keyword>
<dbReference type="InterPro" id="IPR012902">
    <property type="entry name" value="N_methyl_site"/>
</dbReference>
<dbReference type="InterPro" id="IPR045584">
    <property type="entry name" value="Pilin-like"/>
</dbReference>